<dbReference type="PROSITE" id="PS51198">
    <property type="entry name" value="UVRD_HELICASE_ATP_BIND"/>
    <property type="match status" value="1"/>
</dbReference>
<dbReference type="SUPFAM" id="SSF52540">
    <property type="entry name" value="P-loop containing nucleoside triphosphate hydrolases"/>
    <property type="match status" value="1"/>
</dbReference>
<dbReference type="Gene3D" id="1.10.486.10">
    <property type="entry name" value="PCRA, domain 4"/>
    <property type="match status" value="1"/>
</dbReference>
<reference evidence="15" key="1">
    <citation type="journal article" date="2009" name="BMC Bioinformatics">
        <title>The Mycoplasma conjunctivae genome sequencing, annotation and analysis.</title>
        <authorList>
            <person name="Calderon-Copete S.P."/>
            <person name="Wigger G."/>
            <person name="Wunderlin C."/>
            <person name="Schmidheini T."/>
            <person name="Frey J."/>
            <person name="Quail M.A."/>
            <person name="Falquet L."/>
        </authorList>
    </citation>
    <scope>NUCLEOTIDE SEQUENCE [LARGE SCALE GENOMIC DNA]</scope>
    <source>
        <strain evidence="15">ATCC 25834 / NCTC 10147 / HRC/581</strain>
    </source>
</reference>
<evidence type="ECO:0000256" key="1">
    <source>
        <dbReference type="ARBA" id="ARBA00009922"/>
    </source>
</evidence>
<keyword evidence="15" id="KW-1185">Reference proteome</keyword>
<evidence type="ECO:0000259" key="12">
    <source>
        <dbReference type="PROSITE" id="PS51198"/>
    </source>
</evidence>
<name>C5J669_MESCH</name>
<protein>
    <recommendedName>
        <fullName evidence="9">DNA 3'-5' helicase</fullName>
        <ecNumber evidence="9">5.6.2.4</ecNumber>
    </recommendedName>
</protein>
<evidence type="ECO:0000256" key="2">
    <source>
        <dbReference type="ARBA" id="ARBA00022741"/>
    </source>
</evidence>
<dbReference type="GO" id="GO:0043138">
    <property type="term" value="F:3'-5' DNA helicase activity"/>
    <property type="evidence" value="ECO:0007669"/>
    <property type="project" value="UniProtKB-EC"/>
</dbReference>
<evidence type="ECO:0000256" key="10">
    <source>
        <dbReference type="ARBA" id="ARBA00048988"/>
    </source>
</evidence>
<feature type="domain" description="UvrD-like helicase C-terminal" evidence="13">
    <location>
        <begin position="288"/>
        <end position="578"/>
    </location>
</feature>
<keyword evidence="6" id="KW-0238">DNA-binding</keyword>
<dbReference type="PROSITE" id="PS51217">
    <property type="entry name" value="UVRD_HELICASE_CTER"/>
    <property type="match status" value="1"/>
</dbReference>
<evidence type="ECO:0000256" key="11">
    <source>
        <dbReference type="PROSITE-ProRule" id="PRU00560"/>
    </source>
</evidence>
<dbReference type="GO" id="GO:0003677">
    <property type="term" value="F:DNA binding"/>
    <property type="evidence" value="ECO:0007669"/>
    <property type="project" value="UniProtKB-KW"/>
</dbReference>
<dbReference type="InterPro" id="IPR014016">
    <property type="entry name" value="UvrD-like_ATP-bd"/>
</dbReference>
<dbReference type="InterPro" id="IPR000212">
    <property type="entry name" value="DNA_helicase_UvrD/REP"/>
</dbReference>
<dbReference type="GO" id="GO:0016887">
    <property type="term" value="F:ATP hydrolysis activity"/>
    <property type="evidence" value="ECO:0007669"/>
    <property type="project" value="RHEA"/>
</dbReference>
<dbReference type="HOGENOM" id="CLU_004585_5_2_14"/>
<dbReference type="CDD" id="cd17932">
    <property type="entry name" value="DEXQc_UvrD"/>
    <property type="match status" value="1"/>
</dbReference>
<feature type="domain" description="UvrD-like helicase ATP-binding" evidence="12">
    <location>
        <begin position="1"/>
        <end position="287"/>
    </location>
</feature>
<dbReference type="GO" id="GO:0005524">
    <property type="term" value="F:ATP binding"/>
    <property type="evidence" value="ECO:0007669"/>
    <property type="project" value="UniProtKB-UniRule"/>
</dbReference>
<dbReference type="eggNOG" id="COG0210">
    <property type="taxonomic scope" value="Bacteria"/>
</dbReference>
<evidence type="ECO:0000256" key="4">
    <source>
        <dbReference type="ARBA" id="ARBA00022806"/>
    </source>
</evidence>
<proteinExistence type="inferred from homology"/>
<evidence type="ECO:0000256" key="7">
    <source>
        <dbReference type="ARBA" id="ARBA00023235"/>
    </source>
</evidence>
<dbReference type="PANTHER" id="PTHR11070:SF2">
    <property type="entry name" value="ATP-DEPENDENT DNA HELICASE SRS2"/>
    <property type="match status" value="1"/>
</dbReference>
<dbReference type="Gene3D" id="3.40.50.300">
    <property type="entry name" value="P-loop containing nucleotide triphosphate hydrolases"/>
    <property type="match status" value="2"/>
</dbReference>
<evidence type="ECO:0000256" key="5">
    <source>
        <dbReference type="ARBA" id="ARBA00022840"/>
    </source>
</evidence>
<dbReference type="Gene3D" id="1.10.10.160">
    <property type="match status" value="1"/>
</dbReference>
<comment type="similarity">
    <text evidence="1">Belongs to the helicase family. UvrD subfamily.</text>
</comment>
<sequence length="737" mass="85831">MNEKQKIAVLSDHQYLRIVAGAGTGKTSVLTKKIAYIVIEKKAYPNQILALTFTNKAAIEMKERLQSLIGEKAKDVNMFTFHSLCNLILKYEGKNLSKISQIPINDGNFNIIDDRDQKNILRTIYDKLEISADEISYGKSLDFISKNKNKQVSLQDIEQEDNDDNSSKSKFIEIYKLYLQETAELGVVDFDDLQIYVKILFENNQEIAKKWQQKMKYVLVDEFQDTSSIQYDILKFFIKKETKLVVVGDPDQTIYSWRGAEPGLILNLEQDFPELKTVVLDLNYRSNQSILDAANQLIANNKNRIEKNLHSHKEWKDELEVKFYHGSSAQDEADWVINQIWEIANKEKSKFREIAILYRNHSYIRTIEDALVKKGIPHGTIGRKTLQDHKEIREIMHFWKVIESGDNFSFQQIINVPPKKIGISTLTKLNDLAKSYNYNLHDFLLFYYSGNIKLKIGDKIPLSNENQKKISTLFSNINWAKGKKLEIENKNNPKIKQFSLIMKLFLKGIGYLEQVRDTKEKNDIEKLLEAYYIQLDEWQKHNPSKNLRDYIDDISLDSQLDFHANNSVKLMTIHSSKGLEFDNVFVVGMVQGIFPSIQILRSKKNTFQEEYEEERRLAFVAITRARNKLFISDANIARLRPDSNNRDLGETSRFVREMKIKSQQIQQFTKFDIQGKLNYINANNIEYHQGEFVKHIKFGKGQILEVQDNFLVIKFLDLDGKNAIKTIMKQHKSIEKI</sequence>
<keyword evidence="5 11" id="KW-0067">ATP-binding</keyword>
<keyword evidence="3 11" id="KW-0378">Hydrolase</keyword>
<accession>C5J669</accession>
<evidence type="ECO:0000256" key="9">
    <source>
        <dbReference type="ARBA" id="ARBA00034808"/>
    </source>
</evidence>
<evidence type="ECO:0000313" key="15">
    <source>
        <dbReference type="Proteomes" id="UP000001491"/>
    </source>
</evidence>
<comment type="catalytic activity">
    <reaction evidence="10">
        <text>ATP + H2O = ADP + phosphate + H(+)</text>
        <dbReference type="Rhea" id="RHEA:13065"/>
        <dbReference type="ChEBI" id="CHEBI:15377"/>
        <dbReference type="ChEBI" id="CHEBI:15378"/>
        <dbReference type="ChEBI" id="CHEBI:30616"/>
        <dbReference type="ChEBI" id="CHEBI:43474"/>
        <dbReference type="ChEBI" id="CHEBI:456216"/>
        <dbReference type="EC" id="5.6.2.4"/>
    </reaction>
</comment>
<dbReference type="Pfam" id="PF00580">
    <property type="entry name" value="UvrD-helicase"/>
    <property type="match status" value="1"/>
</dbReference>
<dbReference type="GO" id="GO:0000725">
    <property type="term" value="P:recombinational repair"/>
    <property type="evidence" value="ECO:0007669"/>
    <property type="project" value="TreeGrafter"/>
</dbReference>
<dbReference type="KEGG" id="mco:MCJ_002700"/>
<keyword evidence="4 11" id="KW-0347">Helicase</keyword>
<dbReference type="AlphaFoldDB" id="C5J669"/>
<dbReference type="PANTHER" id="PTHR11070">
    <property type="entry name" value="UVRD / RECB / PCRA DNA HELICASE FAMILY MEMBER"/>
    <property type="match status" value="1"/>
</dbReference>
<evidence type="ECO:0000256" key="3">
    <source>
        <dbReference type="ARBA" id="ARBA00022801"/>
    </source>
</evidence>
<evidence type="ECO:0000256" key="6">
    <source>
        <dbReference type="ARBA" id="ARBA00023125"/>
    </source>
</evidence>
<gene>
    <name evidence="14" type="primary">pcrA</name>
    <name evidence="14" type="ordered locus">MCJ_002700</name>
</gene>
<dbReference type="GO" id="GO:0033202">
    <property type="term" value="C:DNA helicase complex"/>
    <property type="evidence" value="ECO:0007669"/>
    <property type="project" value="TreeGrafter"/>
</dbReference>
<dbReference type="Pfam" id="PF13361">
    <property type="entry name" value="UvrD_C"/>
    <property type="match status" value="1"/>
</dbReference>
<evidence type="ECO:0000259" key="13">
    <source>
        <dbReference type="PROSITE" id="PS51217"/>
    </source>
</evidence>
<evidence type="ECO:0000313" key="14">
    <source>
        <dbReference type="EMBL" id="CAT04961.1"/>
    </source>
</evidence>
<dbReference type="Proteomes" id="UP000001491">
    <property type="component" value="Chromosome"/>
</dbReference>
<dbReference type="InterPro" id="IPR013986">
    <property type="entry name" value="DExx_box_DNA_helicase_dom_sf"/>
</dbReference>
<keyword evidence="2 11" id="KW-0547">Nucleotide-binding</keyword>
<organism evidence="14 15">
    <name type="scientific">Mesomycoplasma conjunctivae (strain ATCC 25834 / NCTC 10147 / HRC/581)</name>
    <name type="common">Mycoplasma conjunctivae</name>
    <dbReference type="NCBI Taxonomy" id="572263"/>
    <lineage>
        <taxon>Bacteria</taxon>
        <taxon>Bacillati</taxon>
        <taxon>Mycoplasmatota</taxon>
        <taxon>Mycoplasmoidales</taxon>
        <taxon>Metamycoplasmataceae</taxon>
        <taxon>Mesomycoplasma</taxon>
    </lineage>
</organism>
<dbReference type="InterPro" id="IPR014017">
    <property type="entry name" value="DNA_helicase_UvrD-like_C"/>
</dbReference>
<dbReference type="EC" id="5.6.2.4" evidence="9"/>
<dbReference type="CDD" id="cd18807">
    <property type="entry name" value="SF1_C_UvrD"/>
    <property type="match status" value="1"/>
</dbReference>
<dbReference type="EMBL" id="FM864216">
    <property type="protein sequence ID" value="CAT04961.1"/>
    <property type="molecule type" value="Genomic_DNA"/>
</dbReference>
<feature type="binding site" evidence="11">
    <location>
        <begin position="20"/>
        <end position="27"/>
    </location>
    <ligand>
        <name>ATP</name>
        <dbReference type="ChEBI" id="CHEBI:30616"/>
    </ligand>
</feature>
<evidence type="ECO:0000256" key="8">
    <source>
        <dbReference type="ARBA" id="ARBA00034617"/>
    </source>
</evidence>
<dbReference type="GO" id="GO:0005829">
    <property type="term" value="C:cytosol"/>
    <property type="evidence" value="ECO:0007669"/>
    <property type="project" value="TreeGrafter"/>
</dbReference>
<comment type="catalytic activity">
    <reaction evidence="8">
        <text>Couples ATP hydrolysis with the unwinding of duplex DNA by translocating in the 3'-5' direction.</text>
        <dbReference type="EC" id="5.6.2.4"/>
    </reaction>
</comment>
<keyword evidence="7" id="KW-0413">Isomerase</keyword>
<dbReference type="InterPro" id="IPR027417">
    <property type="entry name" value="P-loop_NTPase"/>
</dbReference>